<evidence type="ECO:0000256" key="2">
    <source>
        <dbReference type="ARBA" id="ARBA00022475"/>
    </source>
</evidence>
<comment type="similarity">
    <text evidence="11">Belongs to the insect chemoreceptor superfamily. Heteromeric odorant receptor channel (TC 1.A.69) family.</text>
</comment>
<evidence type="ECO:0000256" key="7">
    <source>
        <dbReference type="ARBA" id="ARBA00023136"/>
    </source>
</evidence>
<evidence type="ECO:0000313" key="12">
    <source>
        <dbReference type="EMBL" id="AYN70687.1"/>
    </source>
</evidence>
<dbReference type="GO" id="GO:0007165">
    <property type="term" value="P:signal transduction"/>
    <property type="evidence" value="ECO:0007669"/>
    <property type="project" value="UniProtKB-KW"/>
</dbReference>
<keyword evidence="5 11" id="KW-0552">Olfaction</keyword>
<feature type="transmembrane region" description="Helical" evidence="11">
    <location>
        <begin position="147"/>
        <end position="165"/>
    </location>
</feature>
<accession>A0A3G2LEL9</accession>
<dbReference type="AlphaFoldDB" id="A0A3G2LEL9"/>
<evidence type="ECO:0000256" key="3">
    <source>
        <dbReference type="ARBA" id="ARBA00022606"/>
    </source>
</evidence>
<evidence type="ECO:0000256" key="11">
    <source>
        <dbReference type="RuleBase" id="RU351113"/>
    </source>
</evidence>
<feature type="transmembrane region" description="Helical" evidence="11">
    <location>
        <begin position="296"/>
        <end position="317"/>
    </location>
</feature>
<evidence type="ECO:0000256" key="9">
    <source>
        <dbReference type="ARBA" id="ARBA00023224"/>
    </source>
</evidence>
<keyword evidence="7 11" id="KW-0472">Membrane</keyword>
<proteinExistence type="evidence at transcript level"/>
<dbReference type="PANTHER" id="PTHR21137">
    <property type="entry name" value="ODORANT RECEPTOR"/>
    <property type="match status" value="1"/>
</dbReference>
<organism evidence="12">
    <name type="scientific">Bactrocera minax</name>
    <name type="common">Chinese citrus fly</name>
    <dbReference type="NCBI Taxonomy" id="104690"/>
    <lineage>
        <taxon>Eukaryota</taxon>
        <taxon>Metazoa</taxon>
        <taxon>Ecdysozoa</taxon>
        <taxon>Arthropoda</taxon>
        <taxon>Hexapoda</taxon>
        <taxon>Insecta</taxon>
        <taxon>Pterygota</taxon>
        <taxon>Neoptera</taxon>
        <taxon>Endopterygota</taxon>
        <taxon>Diptera</taxon>
        <taxon>Brachycera</taxon>
        <taxon>Muscomorpha</taxon>
        <taxon>Tephritoidea</taxon>
        <taxon>Tephritidae</taxon>
        <taxon>Bactrocera</taxon>
        <taxon>Tetradacus</taxon>
    </lineage>
</organism>
<dbReference type="GO" id="GO:0004984">
    <property type="term" value="F:olfactory receptor activity"/>
    <property type="evidence" value="ECO:0007669"/>
    <property type="project" value="InterPro"/>
</dbReference>
<dbReference type="GO" id="GO:0005886">
    <property type="term" value="C:plasma membrane"/>
    <property type="evidence" value="ECO:0007669"/>
    <property type="project" value="UniProtKB-SubCell"/>
</dbReference>
<keyword evidence="2" id="KW-1003">Cell membrane</keyword>
<evidence type="ECO:0000256" key="4">
    <source>
        <dbReference type="ARBA" id="ARBA00022692"/>
    </source>
</evidence>
<keyword evidence="3 11" id="KW-0716">Sensory transduction</keyword>
<evidence type="ECO:0000256" key="10">
    <source>
        <dbReference type="ARBA" id="ARBA00038679"/>
    </source>
</evidence>
<gene>
    <name evidence="12" type="primary">OR85d2</name>
</gene>
<feature type="transmembrane region" description="Helical" evidence="11">
    <location>
        <begin position="323"/>
        <end position="341"/>
    </location>
</feature>
<protein>
    <recommendedName>
        <fullName evidence="11">Odorant receptor</fullName>
    </recommendedName>
</protein>
<keyword evidence="9 11" id="KW-0807">Transducer</keyword>
<comment type="caution">
    <text evidence="11">Lacks conserved residue(s) required for the propagation of feature annotation.</text>
</comment>
<name>A0A3G2LEL9_9MUSC</name>
<feature type="transmembrane region" description="Helical" evidence="11">
    <location>
        <begin position="54"/>
        <end position="75"/>
    </location>
</feature>
<keyword evidence="4 11" id="KW-0812">Transmembrane</keyword>
<comment type="subunit">
    <text evidence="10">Interacts with Orco. Complexes exist early in the endomembrane system in olfactory sensory neurons (OSNs), coupling these complexes to the conserved ciliary trafficking pathway.</text>
</comment>
<evidence type="ECO:0000256" key="8">
    <source>
        <dbReference type="ARBA" id="ARBA00023170"/>
    </source>
</evidence>
<feature type="transmembrane region" description="Helical" evidence="11">
    <location>
        <begin position="87"/>
        <end position="105"/>
    </location>
</feature>
<keyword evidence="6 11" id="KW-1133">Transmembrane helix</keyword>
<feature type="transmembrane region" description="Helical" evidence="11">
    <location>
        <begin position="217"/>
        <end position="236"/>
    </location>
</feature>
<sequence>MSTQIVEFDRFIKTANFWYSFNGIVAYDDIYRQPGDEPKRRSVQTRLATVLRQIFSFVSLANLTWVLIIETLFVVVNFVENADFLEAARNFTFMGFVIVAIIKYLSNLKQRSRLSVLMQKLYEIYPKQSTDQRPYDLQSHLRHYRRIGFIYAFLYAFTVWAYNSLPMVNYLLLAPLLQQTVYERVLPYSCWVPFEWRDNWLYYPLYVSQALAGHEALAAYLASDLLLCAAMVQLIMHFRKLARDIQAYQAGSSCTKQDVMAQQAKRDLSFLSTAVYYHNRTLALCQLINEIFGLPVLINFISTSFVMCFLAFQFTVGVSFDDLIMLVFYMICSLVQIYMICSYGQELVTASENIGHVVYNHNWLVTDIRYKKLLIMIIERAQKPAILRATSFLNVSMGTITDLLQLSYKFYALIRTMYAR</sequence>
<comment type="subcellular location">
    <subcellularLocation>
        <location evidence="1 11">Cell membrane</location>
        <topology evidence="1 11">Multi-pass membrane protein</topology>
    </subcellularLocation>
</comment>
<dbReference type="Pfam" id="PF02949">
    <property type="entry name" value="7tm_6"/>
    <property type="match status" value="1"/>
</dbReference>
<reference evidence="12" key="1">
    <citation type="submission" date="2018-09" db="EMBL/GenBank/DDBJ databases">
        <title>Identification and expression analysis of chemosensory genes in citrus fruit fly Bactrocera minax.</title>
        <authorList>
            <person name="Lu Y."/>
            <person name="Yu T."/>
            <person name="Cheng J."/>
        </authorList>
    </citation>
    <scope>NUCLEOTIDE SEQUENCE</scope>
    <source>
        <strain evidence="12">Bmi001691</strain>
    </source>
</reference>
<evidence type="ECO:0000256" key="1">
    <source>
        <dbReference type="ARBA" id="ARBA00004651"/>
    </source>
</evidence>
<dbReference type="GO" id="GO:0005549">
    <property type="term" value="F:odorant binding"/>
    <property type="evidence" value="ECO:0007669"/>
    <property type="project" value="InterPro"/>
</dbReference>
<dbReference type="InterPro" id="IPR004117">
    <property type="entry name" value="7tm6_olfct_rcpt"/>
</dbReference>
<keyword evidence="8 11" id="KW-0675">Receptor</keyword>
<dbReference type="EMBL" id="MH937272">
    <property type="protein sequence ID" value="AYN70687.1"/>
    <property type="molecule type" value="mRNA"/>
</dbReference>
<dbReference type="PANTHER" id="PTHR21137:SF44">
    <property type="entry name" value="ODORANT RECEPTOR 13A-RELATED"/>
    <property type="match status" value="1"/>
</dbReference>
<evidence type="ECO:0000256" key="6">
    <source>
        <dbReference type="ARBA" id="ARBA00022989"/>
    </source>
</evidence>
<evidence type="ECO:0000256" key="5">
    <source>
        <dbReference type="ARBA" id="ARBA00022725"/>
    </source>
</evidence>